<reference evidence="1 2" key="1">
    <citation type="submission" date="2015-01" db="EMBL/GenBank/DDBJ databases">
        <title>Vibrio sp. C5 JCM 19232 whole genome shotgun sequence.</title>
        <authorList>
            <person name="Sawabe T."/>
            <person name="Meirelles P."/>
            <person name="Feng G."/>
            <person name="Sayaka M."/>
            <person name="Hattori M."/>
            <person name="Ohkuma M."/>
        </authorList>
    </citation>
    <scope>NUCLEOTIDE SEQUENCE [LARGE SCALE GENOMIC DNA]</scope>
    <source>
        <strain evidence="1 2">JCM19232</strain>
    </source>
</reference>
<evidence type="ECO:0000313" key="2">
    <source>
        <dbReference type="Proteomes" id="UP000031670"/>
    </source>
</evidence>
<accession>A0A0B8P9R0</accession>
<dbReference type="AlphaFoldDB" id="A0A0B8P9R0"/>
<reference evidence="1 2" key="2">
    <citation type="submission" date="2015-01" db="EMBL/GenBank/DDBJ databases">
        <authorList>
            <consortium name="NBRP consortium"/>
            <person name="Sawabe T."/>
            <person name="Meirelles P."/>
            <person name="Feng G."/>
            <person name="Sayaka M."/>
            <person name="Hattori M."/>
            <person name="Ohkuma M."/>
        </authorList>
    </citation>
    <scope>NUCLEOTIDE SEQUENCE [LARGE SCALE GENOMIC DNA]</scope>
    <source>
        <strain evidence="1 2">JCM19232</strain>
    </source>
</reference>
<organism evidence="1 2">
    <name type="scientific">Vibrio ishigakensis</name>
    <dbReference type="NCBI Taxonomy" id="1481914"/>
    <lineage>
        <taxon>Bacteria</taxon>
        <taxon>Pseudomonadati</taxon>
        <taxon>Pseudomonadota</taxon>
        <taxon>Gammaproteobacteria</taxon>
        <taxon>Vibrionales</taxon>
        <taxon>Vibrionaceae</taxon>
        <taxon>Vibrio</taxon>
    </lineage>
</organism>
<name>A0A0B8P9R0_9VIBR</name>
<dbReference type="EMBL" id="BBSA01000009">
    <property type="protein sequence ID" value="GAM63550.1"/>
    <property type="molecule type" value="Genomic_DNA"/>
</dbReference>
<protein>
    <submittedName>
        <fullName evidence="1">Selenoprotein</fullName>
    </submittedName>
</protein>
<sequence length="50" mass="5611">MDNLNPDPEATSDGMDHFPRQVFSGHYVPVKPTQLQMQFMSAIAMDSLKS</sequence>
<evidence type="ECO:0000313" key="1">
    <source>
        <dbReference type="EMBL" id="GAM63550.1"/>
    </source>
</evidence>
<gene>
    <name evidence="1" type="ORF">JCM19232_2530</name>
</gene>
<comment type="caution">
    <text evidence="1">The sequence shown here is derived from an EMBL/GenBank/DDBJ whole genome shotgun (WGS) entry which is preliminary data.</text>
</comment>
<proteinExistence type="predicted"/>
<dbReference type="Proteomes" id="UP000031670">
    <property type="component" value="Unassembled WGS sequence"/>
</dbReference>